<dbReference type="PROSITE" id="PS50929">
    <property type="entry name" value="ABC_TM1F"/>
    <property type="match status" value="1"/>
</dbReference>
<reference evidence="9" key="1">
    <citation type="submission" date="2021-05" db="EMBL/GenBank/DDBJ databases">
        <authorList>
            <person name="Alioto T."/>
            <person name="Alioto T."/>
            <person name="Gomez Garrido J."/>
        </authorList>
    </citation>
    <scope>NUCLEOTIDE SEQUENCE</scope>
</reference>
<dbReference type="GO" id="GO:0016020">
    <property type="term" value="C:membrane"/>
    <property type="evidence" value="ECO:0007669"/>
    <property type="project" value="InterPro"/>
</dbReference>
<keyword evidence="6 7" id="KW-0472">Membrane</keyword>
<dbReference type="SUPFAM" id="SSF90123">
    <property type="entry name" value="ABC transporter transmembrane region"/>
    <property type="match status" value="1"/>
</dbReference>
<evidence type="ECO:0000256" key="5">
    <source>
        <dbReference type="ARBA" id="ARBA00022989"/>
    </source>
</evidence>
<dbReference type="InterPro" id="IPR036640">
    <property type="entry name" value="ABC1_TM_sf"/>
</dbReference>
<evidence type="ECO:0000256" key="3">
    <source>
        <dbReference type="ARBA" id="ARBA00022741"/>
    </source>
</evidence>
<evidence type="ECO:0000313" key="9">
    <source>
        <dbReference type="EMBL" id="CAG6717684.1"/>
    </source>
</evidence>
<evidence type="ECO:0000256" key="2">
    <source>
        <dbReference type="ARBA" id="ARBA00022692"/>
    </source>
</evidence>
<evidence type="ECO:0000256" key="1">
    <source>
        <dbReference type="ARBA" id="ARBA00022448"/>
    </source>
</evidence>
<keyword evidence="2 7" id="KW-0812">Transmembrane</keyword>
<keyword evidence="5 7" id="KW-1133">Transmembrane helix</keyword>
<dbReference type="Gene3D" id="3.40.50.300">
    <property type="entry name" value="P-loop containing nucleotide triphosphate hydrolases"/>
    <property type="match status" value="1"/>
</dbReference>
<keyword evidence="1" id="KW-0813">Transport</keyword>
<dbReference type="Pfam" id="PF00664">
    <property type="entry name" value="ABC_membrane"/>
    <property type="match status" value="1"/>
</dbReference>
<feature type="transmembrane region" description="Helical" evidence="7">
    <location>
        <begin position="199"/>
        <end position="223"/>
    </location>
</feature>
<feature type="transmembrane region" description="Helical" evidence="7">
    <location>
        <begin position="381"/>
        <end position="403"/>
    </location>
</feature>
<name>A0A8D8V5D7_9HEMI</name>
<keyword evidence="3" id="KW-0547">Nucleotide-binding</keyword>
<dbReference type="SUPFAM" id="SSF52540">
    <property type="entry name" value="P-loop containing nucleoside triphosphate hydrolases"/>
    <property type="match status" value="1"/>
</dbReference>
<evidence type="ECO:0000256" key="6">
    <source>
        <dbReference type="ARBA" id="ARBA00023136"/>
    </source>
</evidence>
<dbReference type="Pfam" id="PF00005">
    <property type="entry name" value="ABC_tran"/>
    <property type="match status" value="1"/>
</dbReference>
<dbReference type="FunFam" id="1.20.1560.10:FF:000026">
    <property type="entry name" value="Multidrug resistance-associated protein lethal(2)03659"/>
    <property type="match status" value="1"/>
</dbReference>
<feature type="transmembrane region" description="Helical" evidence="7">
    <location>
        <begin position="423"/>
        <end position="444"/>
    </location>
</feature>
<evidence type="ECO:0000256" key="7">
    <source>
        <dbReference type="SAM" id="Phobius"/>
    </source>
</evidence>
<feature type="transmembrane region" description="Helical" evidence="7">
    <location>
        <begin position="271"/>
        <end position="292"/>
    </location>
</feature>
<feature type="domain" description="ABC transmembrane type-1" evidence="8">
    <location>
        <begin position="98"/>
        <end position="440"/>
    </location>
</feature>
<evidence type="ECO:0000256" key="4">
    <source>
        <dbReference type="ARBA" id="ARBA00022840"/>
    </source>
</evidence>
<dbReference type="EMBL" id="HBUF01356267">
    <property type="protein sequence ID" value="CAG6717684.1"/>
    <property type="molecule type" value="Transcribed_RNA"/>
</dbReference>
<keyword evidence="4" id="KW-0067">ATP-binding</keyword>
<accession>A0A8D8V5D7</accession>
<feature type="transmembrane region" description="Helical" evidence="7">
    <location>
        <begin position="298"/>
        <end position="317"/>
    </location>
</feature>
<dbReference type="InterPro" id="IPR027417">
    <property type="entry name" value="P-loop_NTPase"/>
</dbReference>
<dbReference type="PANTHER" id="PTHR24223">
    <property type="entry name" value="ATP-BINDING CASSETTE SUB-FAMILY C"/>
    <property type="match status" value="1"/>
</dbReference>
<dbReference type="AlphaFoldDB" id="A0A8D8V5D7"/>
<dbReference type="InterPro" id="IPR050173">
    <property type="entry name" value="ABC_transporter_C-like"/>
</dbReference>
<protein>
    <submittedName>
        <fullName evidence="9">Multidrug resistance-associated protein 4</fullName>
    </submittedName>
</protein>
<proteinExistence type="predicted"/>
<dbReference type="InterPro" id="IPR011527">
    <property type="entry name" value="ABC1_TM_dom"/>
</dbReference>
<dbReference type="Gene3D" id="1.20.1560.10">
    <property type="entry name" value="ABC transporter type 1, transmembrane domain"/>
    <property type="match status" value="1"/>
</dbReference>
<dbReference type="GO" id="GO:0005524">
    <property type="term" value="F:ATP binding"/>
    <property type="evidence" value="ECO:0007669"/>
    <property type="project" value="UniProtKB-KW"/>
</dbReference>
<evidence type="ECO:0000259" key="8">
    <source>
        <dbReference type="PROSITE" id="PS50929"/>
    </source>
</evidence>
<dbReference type="InterPro" id="IPR003439">
    <property type="entry name" value="ABC_transporter-like_ATP-bd"/>
</dbReference>
<dbReference type="GO" id="GO:0016887">
    <property type="term" value="F:ATP hydrolysis activity"/>
    <property type="evidence" value="ECO:0007669"/>
    <property type="project" value="InterPro"/>
</dbReference>
<dbReference type="GO" id="GO:0140359">
    <property type="term" value="F:ABC-type transporter activity"/>
    <property type="evidence" value="ECO:0007669"/>
    <property type="project" value="InterPro"/>
</dbReference>
<sequence>MDAGKKKYDKPPHPRATCNVLSALTFSWTLGLFREGRKRDLEVTDLYEPLKEHTSSYLGNKLERYWNDELVQAQKRGRDPSFLRALIRCFGLKMASYGLVLAFMECVLRICQPFLLGRVIDYFSPPAGVSPLLNASTPLLNLTGVNRTSLTGLSIPPLNATLSLVAGAVTEMSPHEMLPNPDAFLSSAHHHSTLEEASLYAMGVIMSILASNVLMHCFMMAMFHLGMKIRVGTCSLIYRKALRLSKTALGETTVGQVVNLLSNDVNRFDTAFIFLHHLWVGPLLTVIVTYFLYDLIGLSSLIGVAVLLAFIPFQIYLGKKTSELRLKTALRTDERVRLMNEIISGIQVIKMYAWEKSFASMVTQARKKEIRQIKGSTYIKGVLLSFIIFHTRIALFCSILAYVLSGHGISAEKVFVVTAYFNILRQSMTVFFPQGIGMTAEALVSVKRLQKFLMYDETQVAPVQIPPPSSEDKTSPMYEDTITSLPHNGEVEGSNHQHTVTSMGNGRTPSQTGIFIKNIKAKWLPDQPEYTLNNITLDVKPGKLVAVIGPVGAGKSSLFQAILRELPVLEGSIEVAGSISYASQEPWLFAGSVRSNILFGLPMDKNRYRYE</sequence>
<dbReference type="PANTHER" id="PTHR24223:SF448">
    <property type="entry name" value="FI20146P1-RELATED"/>
    <property type="match status" value="1"/>
</dbReference>
<organism evidence="9">
    <name type="scientific">Cacopsylla melanoneura</name>
    <dbReference type="NCBI Taxonomy" id="428564"/>
    <lineage>
        <taxon>Eukaryota</taxon>
        <taxon>Metazoa</taxon>
        <taxon>Ecdysozoa</taxon>
        <taxon>Arthropoda</taxon>
        <taxon>Hexapoda</taxon>
        <taxon>Insecta</taxon>
        <taxon>Pterygota</taxon>
        <taxon>Neoptera</taxon>
        <taxon>Paraneoptera</taxon>
        <taxon>Hemiptera</taxon>
        <taxon>Sternorrhyncha</taxon>
        <taxon>Psylloidea</taxon>
        <taxon>Psyllidae</taxon>
        <taxon>Psyllinae</taxon>
        <taxon>Cacopsylla</taxon>
    </lineage>
</organism>